<keyword evidence="3" id="KW-1185">Reference proteome</keyword>
<evidence type="ECO:0000313" key="3">
    <source>
        <dbReference type="Proteomes" id="UP000034883"/>
    </source>
</evidence>
<dbReference type="STRING" id="927083.DB32_003482"/>
<feature type="domain" description="Thioester reductase (TE)" evidence="1">
    <location>
        <begin position="5"/>
        <end position="244"/>
    </location>
</feature>
<dbReference type="InterPro" id="IPR026055">
    <property type="entry name" value="FAR"/>
</dbReference>
<name>A0A0F6W3G8_9BACT</name>
<dbReference type="KEGG" id="samy:DB32_003482"/>
<protein>
    <recommendedName>
        <fullName evidence="1">Thioester reductase (TE) domain-containing protein</fullName>
    </recommendedName>
</protein>
<dbReference type="RefSeq" id="WP_053233516.1">
    <property type="nucleotide sequence ID" value="NZ_CP011125.1"/>
</dbReference>
<dbReference type="PANTHER" id="PTHR11011">
    <property type="entry name" value="MALE STERILITY PROTEIN 2-RELATED"/>
    <property type="match status" value="1"/>
</dbReference>
<dbReference type="EMBL" id="CP011125">
    <property type="protein sequence ID" value="AKF06333.1"/>
    <property type="molecule type" value="Genomic_DNA"/>
</dbReference>
<dbReference type="GO" id="GO:0080019">
    <property type="term" value="F:alcohol-forming very long-chain fatty acyl-CoA reductase activity"/>
    <property type="evidence" value="ECO:0007669"/>
    <property type="project" value="InterPro"/>
</dbReference>
<organism evidence="2 3">
    <name type="scientific">Sandaracinus amylolyticus</name>
    <dbReference type="NCBI Taxonomy" id="927083"/>
    <lineage>
        <taxon>Bacteria</taxon>
        <taxon>Pseudomonadati</taxon>
        <taxon>Myxococcota</taxon>
        <taxon>Polyangia</taxon>
        <taxon>Polyangiales</taxon>
        <taxon>Sandaracinaceae</taxon>
        <taxon>Sandaracinus</taxon>
    </lineage>
</organism>
<dbReference type="InterPro" id="IPR013120">
    <property type="entry name" value="FAR_NAD-bd"/>
</dbReference>
<dbReference type="AlphaFoldDB" id="A0A0F6W3G8"/>
<dbReference type="Proteomes" id="UP000034883">
    <property type="component" value="Chromosome"/>
</dbReference>
<gene>
    <name evidence="2" type="ORF">DB32_003482</name>
</gene>
<dbReference type="SUPFAM" id="SSF51735">
    <property type="entry name" value="NAD(P)-binding Rossmann-fold domains"/>
    <property type="match status" value="1"/>
</dbReference>
<reference evidence="2 3" key="1">
    <citation type="submission" date="2015-03" db="EMBL/GenBank/DDBJ databases">
        <title>Genome assembly of Sandaracinus amylolyticus DSM 53668.</title>
        <authorList>
            <person name="Sharma G."/>
            <person name="Subramanian S."/>
        </authorList>
    </citation>
    <scope>NUCLEOTIDE SEQUENCE [LARGE SCALE GENOMIC DNA]</scope>
    <source>
        <strain evidence="2 3">DSM 53668</strain>
    </source>
</reference>
<dbReference type="OrthoDB" id="9795501at2"/>
<dbReference type="Gene3D" id="3.40.50.720">
    <property type="entry name" value="NAD(P)-binding Rossmann-like Domain"/>
    <property type="match status" value="1"/>
</dbReference>
<accession>A0A0F6W3G8</accession>
<proteinExistence type="predicted"/>
<evidence type="ECO:0000259" key="1">
    <source>
        <dbReference type="Pfam" id="PF07993"/>
    </source>
</evidence>
<dbReference type="InterPro" id="IPR036291">
    <property type="entry name" value="NAD(P)-bd_dom_sf"/>
</dbReference>
<dbReference type="Pfam" id="PF07993">
    <property type="entry name" value="NAD_binding_4"/>
    <property type="match status" value="1"/>
</dbReference>
<sequence>MTIFVTGGTGYLGSYVVTRLLEQHDDRLLLMVRGKSRDESVAKLWNGLQLHMDAASFRAALERIDFVSGDLTMPGLGITGDERRRVTQSVDSVLHIAASLNRKSEKACLNSNLRGTLNVIQLARDVASARGGLRRFSHVSTVAVCGHRDREDVTEDASIDWNRSDYDPYGRTKKFCEHMVRELLPDVPKTFFRPSIVMGDSRHPRTTQFDMVRATCLLIDAPFVPMRADARVDIVNADYVGRAIADIHVKESPRYDCYHLSSGRASKRAAEIDAVLTEKIAGRRPARFAPRLEKPFASLMNGMAGLPRSQASLVGSLFKVFMPYITFDTVFVNDRVCEELGETPVPFTEYCAGLYRWAKEHDYTFPYVALPAAPSVEHGTKNGAGAWA</sequence>
<evidence type="ECO:0000313" key="2">
    <source>
        <dbReference type="EMBL" id="AKF06333.1"/>
    </source>
</evidence>